<accession>A0A914KFS0</accession>
<evidence type="ECO:0000313" key="2">
    <source>
        <dbReference type="Proteomes" id="UP000887563"/>
    </source>
</evidence>
<reference evidence="3" key="1">
    <citation type="submission" date="2022-11" db="UniProtKB">
        <authorList>
            <consortium name="WormBaseParasite"/>
        </authorList>
    </citation>
    <scope>IDENTIFICATION</scope>
</reference>
<sequence length="115" mass="12833">MFINKSTFLTLAIFAVILNYLIGVPNNILCKPNLVCVNQGESCWPVKQNSQVTGYYCCVYQNPIYCGEAKGCCPGTHTCGKKVCKPKDKASFKFYILINTYNLGGRGRSLLQKYT</sequence>
<dbReference type="Proteomes" id="UP000887563">
    <property type="component" value="Unplaced"/>
</dbReference>
<evidence type="ECO:0000313" key="3">
    <source>
        <dbReference type="WBParaSite" id="Minc3s00003g00175"/>
    </source>
</evidence>
<keyword evidence="2" id="KW-1185">Reference proteome</keyword>
<name>A0A914KFS0_MELIC</name>
<feature type="signal peptide" evidence="1">
    <location>
        <begin position="1"/>
        <end position="23"/>
    </location>
</feature>
<organism evidence="2 3">
    <name type="scientific">Meloidogyne incognita</name>
    <name type="common">Southern root-knot nematode worm</name>
    <name type="synonym">Oxyuris incognita</name>
    <dbReference type="NCBI Taxonomy" id="6306"/>
    <lineage>
        <taxon>Eukaryota</taxon>
        <taxon>Metazoa</taxon>
        <taxon>Ecdysozoa</taxon>
        <taxon>Nematoda</taxon>
        <taxon>Chromadorea</taxon>
        <taxon>Rhabditida</taxon>
        <taxon>Tylenchina</taxon>
        <taxon>Tylenchomorpha</taxon>
        <taxon>Tylenchoidea</taxon>
        <taxon>Meloidogynidae</taxon>
        <taxon>Meloidogyninae</taxon>
        <taxon>Meloidogyne</taxon>
        <taxon>Meloidogyne incognita group</taxon>
    </lineage>
</organism>
<protein>
    <submittedName>
        <fullName evidence="3">Candidate secreted effector</fullName>
    </submittedName>
</protein>
<keyword evidence="1" id="KW-0732">Signal</keyword>
<proteinExistence type="predicted"/>
<dbReference type="WBParaSite" id="Minc3s00003g00175">
    <property type="protein sequence ID" value="Minc3s00003g00175"/>
    <property type="gene ID" value="Minc3s00003g00175"/>
</dbReference>
<feature type="chain" id="PRO_5037931939" evidence="1">
    <location>
        <begin position="24"/>
        <end position="115"/>
    </location>
</feature>
<evidence type="ECO:0000256" key="1">
    <source>
        <dbReference type="SAM" id="SignalP"/>
    </source>
</evidence>
<dbReference type="AlphaFoldDB" id="A0A914KFS0"/>